<reference evidence="3" key="1">
    <citation type="journal article" date="2020" name="Stud. Mycol.">
        <title>101 Dothideomycetes genomes: a test case for predicting lifestyles and emergence of pathogens.</title>
        <authorList>
            <person name="Haridas S."/>
            <person name="Albert R."/>
            <person name="Binder M."/>
            <person name="Bloem J."/>
            <person name="Labutti K."/>
            <person name="Salamov A."/>
            <person name="Andreopoulos B."/>
            <person name="Baker S."/>
            <person name="Barry K."/>
            <person name="Bills G."/>
            <person name="Bluhm B."/>
            <person name="Cannon C."/>
            <person name="Castanera R."/>
            <person name="Culley D."/>
            <person name="Daum C."/>
            <person name="Ezra D."/>
            <person name="Gonzalez J."/>
            <person name="Henrissat B."/>
            <person name="Kuo A."/>
            <person name="Liang C."/>
            <person name="Lipzen A."/>
            <person name="Lutzoni F."/>
            <person name="Magnuson J."/>
            <person name="Mondo S."/>
            <person name="Nolan M."/>
            <person name="Ohm R."/>
            <person name="Pangilinan J."/>
            <person name="Park H.-J."/>
            <person name="Ramirez L."/>
            <person name="Alfaro M."/>
            <person name="Sun H."/>
            <person name="Tritt A."/>
            <person name="Yoshinaga Y."/>
            <person name="Zwiers L.-H."/>
            <person name="Turgeon B."/>
            <person name="Goodwin S."/>
            <person name="Spatafora J."/>
            <person name="Crous P."/>
            <person name="Grigoriev I."/>
        </authorList>
    </citation>
    <scope>NUCLEOTIDE SEQUENCE</scope>
    <source>
        <strain evidence="3">CBS 113389</strain>
    </source>
</reference>
<feature type="binding site" evidence="1">
    <location>
        <position position="171"/>
    </location>
    <ligand>
        <name>Zn(2+)</name>
        <dbReference type="ChEBI" id="CHEBI:29105"/>
    </ligand>
</feature>
<dbReference type="GeneID" id="54471674"/>
<feature type="binding site" evidence="1">
    <location>
        <position position="69"/>
    </location>
    <ligand>
        <name>Zn(2+)</name>
        <dbReference type="ChEBI" id="CHEBI:29105"/>
    </ligand>
</feature>
<dbReference type="Gene3D" id="1.20.140.30">
    <property type="entry name" value="MOB kinase activator"/>
    <property type="match status" value="1"/>
</dbReference>
<dbReference type="PANTHER" id="PTHR22599">
    <property type="entry name" value="MPS ONE BINDER KINASE ACTIVATOR-LIKE MOB"/>
    <property type="match status" value="1"/>
</dbReference>
<keyword evidence="1" id="KW-0479">Metal-binding</keyword>
<evidence type="ECO:0000256" key="2">
    <source>
        <dbReference type="SAM" id="MobiDB-lite"/>
    </source>
</evidence>
<dbReference type="Pfam" id="PF03637">
    <property type="entry name" value="Mob1_phocein"/>
    <property type="match status" value="2"/>
</dbReference>
<gene>
    <name evidence="3" type="ORF">BDY17DRAFT_245892</name>
</gene>
<feature type="region of interest" description="Disordered" evidence="2">
    <location>
        <begin position="228"/>
        <end position="266"/>
    </location>
</feature>
<feature type="binding site" evidence="1">
    <location>
        <position position="64"/>
    </location>
    <ligand>
        <name>Zn(2+)</name>
        <dbReference type="ChEBI" id="CHEBI:29105"/>
    </ligand>
</feature>
<dbReference type="InterPro" id="IPR005301">
    <property type="entry name" value="MOB_kinase_act_fam"/>
</dbReference>
<dbReference type="SUPFAM" id="SSF101152">
    <property type="entry name" value="Mob1/phocein"/>
    <property type="match status" value="1"/>
</dbReference>
<name>A0A6A6Q3F7_9PEZI</name>
<dbReference type="EMBL" id="MU001632">
    <property type="protein sequence ID" value="KAF2486812.1"/>
    <property type="molecule type" value="Genomic_DNA"/>
</dbReference>
<dbReference type="SMART" id="SM01388">
    <property type="entry name" value="Mob1_phocein"/>
    <property type="match status" value="1"/>
</dbReference>
<feature type="binding site" evidence="1">
    <location>
        <position position="166"/>
    </location>
    <ligand>
        <name>Zn(2+)</name>
        <dbReference type="ChEBI" id="CHEBI:29105"/>
    </ligand>
</feature>
<dbReference type="OrthoDB" id="10261121at2759"/>
<sequence>MPLFFRGEYAGFIVKGNFMTLAAKPHLVEEGEWLAHQIVEQNRLLSGMLRCVQEKDRTTGRPTCNEHSCPSMSAGPTTYTWIDTKGNPINLPAPTYIKHIQTWVSGKVQDQALFPTDNFTTAPPLPRASDVKADPAHYLGRTSGFPQRFESEVKNMYKQMLRCYAHLYWQHWLVFWELGGHRELNTCFVHFMNVGRAYRLLGEKDIEPMAPLVDLWIKEGVLPKYEEEGGSVASPTSVPERGASTVVGPTSGAGVGNAGTAAAWSD</sequence>
<dbReference type="InterPro" id="IPR036703">
    <property type="entry name" value="MOB_kinase_act_sf"/>
</dbReference>
<organism evidence="3 4">
    <name type="scientific">Neohortaea acidophila</name>
    <dbReference type="NCBI Taxonomy" id="245834"/>
    <lineage>
        <taxon>Eukaryota</taxon>
        <taxon>Fungi</taxon>
        <taxon>Dikarya</taxon>
        <taxon>Ascomycota</taxon>
        <taxon>Pezizomycotina</taxon>
        <taxon>Dothideomycetes</taxon>
        <taxon>Dothideomycetidae</taxon>
        <taxon>Mycosphaerellales</taxon>
        <taxon>Teratosphaeriaceae</taxon>
        <taxon>Neohortaea</taxon>
    </lineage>
</organism>
<proteinExistence type="predicted"/>
<keyword evidence="4" id="KW-1185">Reference proteome</keyword>
<protein>
    <submittedName>
        <fullName evidence="3">Mob1/phocein</fullName>
    </submittedName>
</protein>
<dbReference type="Proteomes" id="UP000799767">
    <property type="component" value="Unassembled WGS sequence"/>
</dbReference>
<evidence type="ECO:0000313" key="4">
    <source>
        <dbReference type="Proteomes" id="UP000799767"/>
    </source>
</evidence>
<dbReference type="RefSeq" id="XP_033593381.1">
    <property type="nucleotide sequence ID" value="XM_033730672.1"/>
</dbReference>
<evidence type="ECO:0000256" key="1">
    <source>
        <dbReference type="PIRSR" id="PIRSR605301-1"/>
    </source>
</evidence>
<dbReference type="AlphaFoldDB" id="A0A6A6Q3F7"/>
<keyword evidence="1" id="KW-0862">Zinc</keyword>
<accession>A0A6A6Q3F7</accession>
<evidence type="ECO:0000313" key="3">
    <source>
        <dbReference type="EMBL" id="KAF2486812.1"/>
    </source>
</evidence>